<evidence type="ECO:0000256" key="2">
    <source>
        <dbReference type="SAM" id="MobiDB-lite"/>
    </source>
</evidence>
<name>Q4RXN0_TETNG</name>
<feature type="coiled-coil region" evidence="1">
    <location>
        <begin position="125"/>
        <end position="152"/>
    </location>
</feature>
<dbReference type="OrthoDB" id="3549872at2759"/>
<organism evidence="3">
    <name type="scientific">Tetraodon nigroviridis</name>
    <name type="common">Spotted green pufferfish</name>
    <name type="synonym">Chelonodon nigroviridis</name>
    <dbReference type="NCBI Taxonomy" id="99883"/>
    <lineage>
        <taxon>Eukaryota</taxon>
        <taxon>Metazoa</taxon>
        <taxon>Chordata</taxon>
        <taxon>Craniata</taxon>
        <taxon>Vertebrata</taxon>
        <taxon>Euteleostomi</taxon>
        <taxon>Actinopterygii</taxon>
        <taxon>Neopterygii</taxon>
        <taxon>Teleostei</taxon>
        <taxon>Neoteleostei</taxon>
        <taxon>Acanthomorphata</taxon>
        <taxon>Eupercaria</taxon>
        <taxon>Tetraodontiformes</taxon>
        <taxon>Tetradontoidea</taxon>
        <taxon>Tetraodontidae</taxon>
        <taxon>Tetraodon</taxon>
    </lineage>
</organism>
<gene>
    <name evidence="3" type="ORF">GSTENG00027353001</name>
</gene>
<keyword evidence="1" id="KW-0175">Coiled coil</keyword>
<proteinExistence type="predicted"/>
<protein>
    <submittedName>
        <fullName evidence="3">Chromosome 11 SCAF14979, whole genome shotgun sequence</fullName>
    </submittedName>
</protein>
<evidence type="ECO:0000256" key="1">
    <source>
        <dbReference type="SAM" id="Coils"/>
    </source>
</evidence>
<accession>Q4RXN0</accession>
<dbReference type="KEGG" id="tng:GSTEN00027353G001"/>
<feature type="compositionally biased region" description="Polar residues" evidence="2">
    <location>
        <begin position="190"/>
        <end position="203"/>
    </location>
</feature>
<dbReference type="SUPFAM" id="SSF57997">
    <property type="entry name" value="Tropomyosin"/>
    <property type="match status" value="1"/>
</dbReference>
<feature type="non-terminal residue" evidence="3">
    <location>
        <position position="1"/>
    </location>
</feature>
<evidence type="ECO:0000313" key="3">
    <source>
        <dbReference type="EMBL" id="CAG06852.1"/>
    </source>
</evidence>
<reference evidence="3" key="1">
    <citation type="journal article" date="2004" name="Nature">
        <title>Genome duplication in the teleost fish Tetraodon nigroviridis reveals the early vertebrate proto-karyotype.</title>
        <authorList>
            <person name="Jaillon O."/>
            <person name="Aury J.-M."/>
            <person name="Brunet F."/>
            <person name="Petit J.-L."/>
            <person name="Stange-Thomann N."/>
            <person name="Mauceli E."/>
            <person name="Bouneau L."/>
            <person name="Fischer C."/>
            <person name="Ozouf-Costaz C."/>
            <person name="Bernot A."/>
            <person name="Nicaud S."/>
            <person name="Jaffe D."/>
            <person name="Fisher S."/>
            <person name="Lutfalla G."/>
            <person name="Dossat C."/>
            <person name="Segurens B."/>
            <person name="Dasilva C."/>
            <person name="Salanoubat M."/>
            <person name="Levy M."/>
            <person name="Boudet N."/>
            <person name="Castellano S."/>
            <person name="Anthouard V."/>
            <person name="Jubin C."/>
            <person name="Castelli V."/>
            <person name="Katinka M."/>
            <person name="Vacherie B."/>
            <person name="Biemont C."/>
            <person name="Skalli Z."/>
            <person name="Cattolico L."/>
            <person name="Poulain J."/>
            <person name="De Berardinis V."/>
            <person name="Cruaud C."/>
            <person name="Duprat S."/>
            <person name="Brottier P."/>
            <person name="Coutanceau J.-P."/>
            <person name="Gouzy J."/>
            <person name="Parra G."/>
            <person name="Lardier G."/>
            <person name="Chapple C."/>
            <person name="McKernan K.J."/>
            <person name="McEwan P."/>
            <person name="Bosak S."/>
            <person name="Kellis M."/>
            <person name="Volff J.-N."/>
            <person name="Guigo R."/>
            <person name="Zody M.C."/>
            <person name="Mesirov J."/>
            <person name="Lindblad-Toh K."/>
            <person name="Birren B."/>
            <person name="Nusbaum C."/>
            <person name="Kahn D."/>
            <person name="Robinson-Rechavi M."/>
            <person name="Laudet V."/>
            <person name="Schachter V."/>
            <person name="Quetier F."/>
            <person name="Saurin W."/>
            <person name="Scarpelli C."/>
            <person name="Wincker P."/>
            <person name="Lander E.S."/>
            <person name="Weissenbach J."/>
            <person name="Roest Crollius H."/>
        </authorList>
    </citation>
    <scope>NUCLEOTIDE SEQUENCE [LARGE SCALE GENOMIC DNA]</scope>
</reference>
<dbReference type="EMBL" id="CAAE01014979">
    <property type="protein sequence ID" value="CAG06852.1"/>
    <property type="molecule type" value="Genomic_DNA"/>
</dbReference>
<feature type="non-terminal residue" evidence="3">
    <location>
        <position position="394"/>
    </location>
</feature>
<feature type="region of interest" description="Disordered" evidence="2">
    <location>
        <begin position="182"/>
        <end position="212"/>
    </location>
</feature>
<sequence>AQDQLNKQRAAEMRLDAERKRLREALEAAEARATRVELGRRSLEGELQRLKLSLGDREVESQNSQERYDSLMKQVQQDGEVRVSVLQREVERLSHALLKSQEDESVLKEKMSSLRKSLQEAAASHSAHQGRLAALQKTLAEAERDKRLLQVREAVGGRKTVLIGRSWTFFCTHKDQLEEARASAAEGKRSSASISERIQSLQGELSQSERRREELEVELRNTQELLQQRSASLTEVQRSAQSAQVERATVEERLRGLQRAVAMLETEKKDAERQAVRLEKDKNALRNTLDKVERQKLKTEESSMRLSAAKGRLDRSLNTAEQELQEAQQQILMLQTQLADLEQSHSLCESLARQREEAQREAERLRSSFKEAERTLGARERVHRHRVKGLEEQV</sequence>
<dbReference type="AlphaFoldDB" id="Q4RXN0"/>
<reference evidence="3" key="2">
    <citation type="submission" date="2004-02" db="EMBL/GenBank/DDBJ databases">
        <authorList>
            <consortium name="Genoscope"/>
            <consortium name="Whitehead Institute Centre for Genome Research"/>
        </authorList>
    </citation>
    <scope>NUCLEOTIDE SEQUENCE</scope>
</reference>
<feature type="coiled-coil region" evidence="1">
    <location>
        <begin position="5"/>
        <end position="46"/>
    </location>
</feature>